<dbReference type="AlphaFoldDB" id="A0AAV7YXY3"/>
<feature type="coiled-coil region" evidence="2">
    <location>
        <begin position="103"/>
        <end position="205"/>
    </location>
</feature>
<dbReference type="InterPro" id="IPR023578">
    <property type="entry name" value="Ras_GEF_dom_sf"/>
</dbReference>
<evidence type="ECO:0000256" key="1">
    <source>
        <dbReference type="PROSITE-ProRule" id="PRU00168"/>
    </source>
</evidence>
<comment type="caution">
    <text evidence="4">The sequence shown here is derived from an EMBL/GenBank/DDBJ whole genome shotgun (WGS) entry which is preliminary data.</text>
</comment>
<dbReference type="Proteomes" id="UP001146793">
    <property type="component" value="Unassembled WGS sequence"/>
</dbReference>
<proteinExistence type="predicted"/>
<dbReference type="EMBL" id="JANTQA010000047">
    <property type="protein sequence ID" value="KAJ3433700.1"/>
    <property type="molecule type" value="Genomic_DNA"/>
</dbReference>
<dbReference type="SUPFAM" id="SSF48366">
    <property type="entry name" value="Ras GEF"/>
    <property type="match status" value="1"/>
</dbReference>
<dbReference type="GO" id="GO:0007264">
    <property type="term" value="P:small GTPase-mediated signal transduction"/>
    <property type="evidence" value="ECO:0007669"/>
    <property type="project" value="InterPro"/>
</dbReference>
<keyword evidence="2" id="KW-0175">Coiled coil</keyword>
<dbReference type="Gene3D" id="1.10.840.10">
    <property type="entry name" value="Ras guanine-nucleotide exchange factors catalytic domain"/>
    <property type="match status" value="1"/>
</dbReference>
<reference evidence="4" key="1">
    <citation type="submission" date="2022-08" db="EMBL/GenBank/DDBJ databases">
        <title>Novel sulphate-reducing endosymbionts in the free-living metamonad Anaeramoeba.</title>
        <authorList>
            <person name="Jerlstrom-Hultqvist J."/>
            <person name="Cepicka I."/>
            <person name="Gallot-Lavallee L."/>
            <person name="Salas-Leiva D."/>
            <person name="Curtis B.A."/>
            <person name="Zahonova K."/>
            <person name="Pipaliya S."/>
            <person name="Dacks J."/>
            <person name="Roger A.J."/>
        </authorList>
    </citation>
    <scope>NUCLEOTIDE SEQUENCE</scope>
    <source>
        <strain evidence="4">Busselton2</strain>
    </source>
</reference>
<evidence type="ECO:0000256" key="2">
    <source>
        <dbReference type="SAM" id="Coils"/>
    </source>
</evidence>
<gene>
    <name evidence="4" type="ORF">M0812_22665</name>
</gene>
<sequence>MNIEQLSINQLRNLVSKLVEDRQSLQQQVSQKETIQQKLEQEKQTFVVQKQQIVEKFKILLGKNAELNQKLESQQKNFQLEKTLNFNSRIVEEENRKLKEELFPLLNSKIQNLNQDKDRLTKQIISLQTTLQRTLSEWKEEKKHYELLLKQLIQKNDQENIEEEEINKKESNGNIKFPRQLKKIFEEQEEEIELLRELLAIHHRQSKLPKEFNSDLIIGTINELKEKIKSPNNYTIEILKKPILNLLESHIGYLSTQSNYLSDNLVKYLSKKLNLIQNINKKFEKKINKKNLEFSTFQIEITILKNYISELLLIIQKKVQESSNENFIQIIDDIPRKDINNNNLNNINFLNNFFIKKIEQIISLNENKKNNLKTVNGNENVNVNQNENENININININENQNKNENQNNKHTGNGNDIKLNNLIPNNCKNNQMSGEGINCQNKNNCDYLITKIKKNKNKYIIYGSFESLIEYFLKKDNNDVKFFSALIYHFSSFDNFEYFDKQVLLWINNLENNDNIQNSKEMNNEDQKIKKQNNNNFDMCNRILKFYYQYIKIYSSFFINTRHLQQIIKNIIHQLKNVNEKNIYLNQNLFSNSKYLIKLQSFLNNPQLIMNYKLNLKKQEFSNYIKPTLSLNDNIYNRYNIIDVSSLEFVKQITFKSFLLFQQIRPYEIIQFFNKKNRYENDKIFKNGKCREEVGEEEQQEEDEAGKNFKNSHLQMFFDFSSYITNWLIWEITKEKKKEIQLKIILKIIEFIKLFYQFGNYFAMSSSLDTLYNHSIINLKKNWKFIPKSEKQCLKSLTFYISKKYRKQFLKIKINEYILNKKPFIPNLYYFFDCQSKILKLKYGNSQKKNSFYQNYLISKVIDDIKILQKNRLQIDPIKEFQNWISNLIFRNNSEKYY</sequence>
<protein>
    <submittedName>
        <fullName evidence="4">Guanine nucleotide exchange factor</fullName>
    </submittedName>
</protein>
<accession>A0AAV7YXY3</accession>
<evidence type="ECO:0000313" key="5">
    <source>
        <dbReference type="Proteomes" id="UP001146793"/>
    </source>
</evidence>
<keyword evidence="1" id="KW-0344">Guanine-nucleotide releasing factor</keyword>
<dbReference type="SMART" id="SM00147">
    <property type="entry name" value="RasGEF"/>
    <property type="match status" value="1"/>
</dbReference>
<dbReference type="PROSITE" id="PS50009">
    <property type="entry name" value="RASGEF_CAT"/>
    <property type="match status" value="1"/>
</dbReference>
<feature type="domain" description="Ras-GEF" evidence="3">
    <location>
        <begin position="646"/>
        <end position="899"/>
    </location>
</feature>
<feature type="coiled-coil region" evidence="2">
    <location>
        <begin position="8"/>
        <end position="77"/>
    </location>
</feature>
<evidence type="ECO:0000259" key="3">
    <source>
        <dbReference type="PROSITE" id="PS50009"/>
    </source>
</evidence>
<name>A0AAV7YXY3_9EUKA</name>
<dbReference type="Pfam" id="PF00617">
    <property type="entry name" value="RasGEF"/>
    <property type="match status" value="1"/>
</dbReference>
<evidence type="ECO:0000313" key="4">
    <source>
        <dbReference type="EMBL" id="KAJ3433700.1"/>
    </source>
</evidence>
<organism evidence="4 5">
    <name type="scientific">Anaeramoeba flamelloides</name>
    <dbReference type="NCBI Taxonomy" id="1746091"/>
    <lineage>
        <taxon>Eukaryota</taxon>
        <taxon>Metamonada</taxon>
        <taxon>Anaeramoebidae</taxon>
        <taxon>Anaeramoeba</taxon>
    </lineage>
</organism>
<dbReference type="InterPro" id="IPR001895">
    <property type="entry name" value="RASGEF_cat_dom"/>
</dbReference>
<dbReference type="InterPro" id="IPR036964">
    <property type="entry name" value="RASGEF_cat_dom_sf"/>
</dbReference>
<dbReference type="GO" id="GO:0005085">
    <property type="term" value="F:guanyl-nucleotide exchange factor activity"/>
    <property type="evidence" value="ECO:0007669"/>
    <property type="project" value="UniProtKB-KW"/>
</dbReference>